<evidence type="ECO:0000256" key="2">
    <source>
        <dbReference type="ARBA" id="ARBA00022803"/>
    </source>
</evidence>
<dbReference type="GO" id="GO:0034080">
    <property type="term" value="P:CENP-A containing chromatin assembly"/>
    <property type="evidence" value="ECO:0007669"/>
    <property type="project" value="TreeGrafter"/>
</dbReference>
<evidence type="ECO:0000313" key="5">
    <source>
        <dbReference type="Proteomes" id="UP000596742"/>
    </source>
</evidence>
<sequence>MTEVESASTSASSEKDRMEAAADASKILSQGKRNLVCGEVPAAVNQFQEACKILAKAYGETAKECAEAYFYYGQSLLDLARMETGVLGNALQGVPEEEEDTSKSADEQFENGDKLDVEEREKLRIEVYDAMSEKEKAEKSEKEPSNGEKMETNEKGDAKETNEEKDAKETKEEEKDDKETKEEKKDDKETKEEGEKVNGTDEEMKGYNTQRCHLFACLLSLHLYNVFVLFKRTLTGNTFCT</sequence>
<feature type="region of interest" description="Disordered" evidence="3">
    <location>
        <begin position="1"/>
        <end position="23"/>
    </location>
</feature>
<dbReference type="GO" id="GO:0005654">
    <property type="term" value="C:nucleoplasm"/>
    <property type="evidence" value="ECO:0007669"/>
    <property type="project" value="TreeGrafter"/>
</dbReference>
<dbReference type="OrthoDB" id="5587616at2759"/>
<reference evidence="4" key="1">
    <citation type="submission" date="2018-11" db="EMBL/GenBank/DDBJ databases">
        <authorList>
            <person name="Alioto T."/>
            <person name="Alioto T."/>
        </authorList>
    </citation>
    <scope>NUCLEOTIDE SEQUENCE</scope>
</reference>
<keyword evidence="2" id="KW-0802">TPR repeat</keyword>
<keyword evidence="5" id="KW-1185">Reference proteome</keyword>
<evidence type="ECO:0000256" key="1">
    <source>
        <dbReference type="ARBA" id="ARBA00022737"/>
    </source>
</evidence>
<dbReference type="AlphaFoldDB" id="A0A8B6DZP8"/>
<protein>
    <submittedName>
        <fullName evidence="4">Nuclear autoantigenic sperm protein</fullName>
    </submittedName>
</protein>
<feature type="compositionally biased region" description="Basic and acidic residues" evidence="3">
    <location>
        <begin position="101"/>
        <end position="202"/>
    </location>
</feature>
<dbReference type="GO" id="GO:0006335">
    <property type="term" value="P:DNA replication-dependent chromatin assembly"/>
    <property type="evidence" value="ECO:0007669"/>
    <property type="project" value="TreeGrafter"/>
</dbReference>
<feature type="compositionally biased region" description="Low complexity" evidence="3">
    <location>
        <begin position="1"/>
        <end position="12"/>
    </location>
</feature>
<organism evidence="4 5">
    <name type="scientific">Mytilus galloprovincialis</name>
    <name type="common">Mediterranean mussel</name>
    <dbReference type="NCBI Taxonomy" id="29158"/>
    <lineage>
        <taxon>Eukaryota</taxon>
        <taxon>Metazoa</taxon>
        <taxon>Spiralia</taxon>
        <taxon>Lophotrochozoa</taxon>
        <taxon>Mollusca</taxon>
        <taxon>Bivalvia</taxon>
        <taxon>Autobranchia</taxon>
        <taxon>Pteriomorphia</taxon>
        <taxon>Mytilida</taxon>
        <taxon>Mytiloidea</taxon>
        <taxon>Mytilidae</taxon>
        <taxon>Mytilinae</taxon>
        <taxon>Mytilus</taxon>
    </lineage>
</organism>
<dbReference type="Proteomes" id="UP000596742">
    <property type="component" value="Unassembled WGS sequence"/>
</dbReference>
<feature type="region of interest" description="Disordered" evidence="3">
    <location>
        <begin position="93"/>
        <end position="202"/>
    </location>
</feature>
<gene>
    <name evidence="4" type="ORF">MGAL_10B030065</name>
</gene>
<dbReference type="PANTHER" id="PTHR15081">
    <property type="entry name" value="NUCLEAR AUTOANTIGENIC SPERM PROTEIN NASP -RELATED"/>
    <property type="match status" value="1"/>
</dbReference>
<dbReference type="EMBL" id="UYJE01004298">
    <property type="protein sequence ID" value="VDI26884.1"/>
    <property type="molecule type" value="Genomic_DNA"/>
</dbReference>
<proteinExistence type="predicted"/>
<comment type="caution">
    <text evidence="4">The sequence shown here is derived from an EMBL/GenBank/DDBJ whole genome shotgun (WGS) entry which is preliminary data.</text>
</comment>
<evidence type="ECO:0000256" key="3">
    <source>
        <dbReference type="SAM" id="MobiDB-lite"/>
    </source>
</evidence>
<dbReference type="GO" id="GO:0042393">
    <property type="term" value="F:histone binding"/>
    <property type="evidence" value="ECO:0007669"/>
    <property type="project" value="TreeGrafter"/>
</dbReference>
<evidence type="ECO:0000313" key="4">
    <source>
        <dbReference type="EMBL" id="VDI26884.1"/>
    </source>
</evidence>
<dbReference type="InterPro" id="IPR051730">
    <property type="entry name" value="NASP-like"/>
</dbReference>
<accession>A0A8B6DZP8</accession>
<dbReference type="PANTHER" id="PTHR15081:SF1">
    <property type="entry name" value="NUCLEAR AUTOANTIGENIC SPERM PROTEIN"/>
    <property type="match status" value="1"/>
</dbReference>
<name>A0A8B6DZP8_MYTGA</name>
<keyword evidence="1" id="KW-0677">Repeat</keyword>